<gene>
    <name evidence="1" type="ORF">DERYTH_LOCUS339</name>
</gene>
<accession>A0A9N8VFA6</accession>
<evidence type="ECO:0000313" key="1">
    <source>
        <dbReference type="EMBL" id="CAG8447975.1"/>
    </source>
</evidence>
<dbReference type="Proteomes" id="UP000789405">
    <property type="component" value="Unassembled WGS sequence"/>
</dbReference>
<dbReference type="EMBL" id="CAJVPY010000071">
    <property type="protein sequence ID" value="CAG8447975.1"/>
    <property type="molecule type" value="Genomic_DNA"/>
</dbReference>
<organism evidence="1 2">
    <name type="scientific">Dentiscutata erythropus</name>
    <dbReference type="NCBI Taxonomy" id="1348616"/>
    <lineage>
        <taxon>Eukaryota</taxon>
        <taxon>Fungi</taxon>
        <taxon>Fungi incertae sedis</taxon>
        <taxon>Mucoromycota</taxon>
        <taxon>Glomeromycotina</taxon>
        <taxon>Glomeromycetes</taxon>
        <taxon>Diversisporales</taxon>
        <taxon>Gigasporaceae</taxon>
        <taxon>Dentiscutata</taxon>
    </lineage>
</organism>
<dbReference type="OrthoDB" id="2463717at2759"/>
<proteinExistence type="predicted"/>
<protein>
    <submittedName>
        <fullName evidence="1">28911_t:CDS:1</fullName>
    </submittedName>
</protein>
<reference evidence="1" key="1">
    <citation type="submission" date="2021-06" db="EMBL/GenBank/DDBJ databases">
        <authorList>
            <person name="Kallberg Y."/>
            <person name="Tangrot J."/>
            <person name="Rosling A."/>
        </authorList>
    </citation>
    <scope>NUCLEOTIDE SEQUENCE</scope>
    <source>
        <strain evidence="1">MA453B</strain>
    </source>
</reference>
<name>A0A9N8VFA6_9GLOM</name>
<dbReference type="AlphaFoldDB" id="A0A9N8VFA6"/>
<keyword evidence="2" id="KW-1185">Reference proteome</keyword>
<sequence>MFDTQSFSDKSNLIFNDQKIINEFNPISDSQEISNTYESGEILEGNILENNMFIDKVNESDTSEYSDNSELDDAVFPSIVYQDFVNIVIIKQTNLIEILVFKYLK</sequence>
<evidence type="ECO:0000313" key="2">
    <source>
        <dbReference type="Proteomes" id="UP000789405"/>
    </source>
</evidence>
<comment type="caution">
    <text evidence="1">The sequence shown here is derived from an EMBL/GenBank/DDBJ whole genome shotgun (WGS) entry which is preliminary data.</text>
</comment>